<evidence type="ECO:0000259" key="2">
    <source>
        <dbReference type="Pfam" id="PF24494"/>
    </source>
</evidence>
<evidence type="ECO:0000313" key="4">
    <source>
        <dbReference type="Proteomes" id="UP001337655"/>
    </source>
</evidence>
<organism evidence="3 4">
    <name type="scientific">Saxophila tyrrhenica</name>
    <dbReference type="NCBI Taxonomy" id="1690608"/>
    <lineage>
        <taxon>Eukaryota</taxon>
        <taxon>Fungi</taxon>
        <taxon>Dikarya</taxon>
        <taxon>Ascomycota</taxon>
        <taxon>Pezizomycotina</taxon>
        <taxon>Dothideomycetes</taxon>
        <taxon>Dothideomycetidae</taxon>
        <taxon>Mycosphaerellales</taxon>
        <taxon>Extremaceae</taxon>
        <taxon>Saxophila</taxon>
    </lineage>
</organism>
<feature type="compositionally biased region" description="Low complexity" evidence="1">
    <location>
        <begin position="115"/>
        <end position="130"/>
    </location>
</feature>
<dbReference type="Proteomes" id="UP001337655">
    <property type="component" value="Unassembled WGS sequence"/>
</dbReference>
<dbReference type="AlphaFoldDB" id="A0AAV9NXQ3"/>
<gene>
    <name evidence="3" type="ORF">LTR77_010902</name>
</gene>
<feature type="compositionally biased region" description="Acidic residues" evidence="1">
    <location>
        <begin position="643"/>
        <end position="655"/>
    </location>
</feature>
<reference evidence="3 4" key="1">
    <citation type="submission" date="2023-08" db="EMBL/GenBank/DDBJ databases">
        <title>Black Yeasts Isolated from many extreme environments.</title>
        <authorList>
            <person name="Coleine C."/>
            <person name="Stajich J.E."/>
            <person name="Selbmann L."/>
        </authorList>
    </citation>
    <scope>NUCLEOTIDE SEQUENCE [LARGE SCALE GENOMIC DNA]</scope>
    <source>
        <strain evidence="3 4">CCFEE 5935</strain>
    </source>
</reference>
<proteinExistence type="predicted"/>
<feature type="compositionally biased region" description="Low complexity" evidence="1">
    <location>
        <begin position="148"/>
        <end position="159"/>
    </location>
</feature>
<feature type="compositionally biased region" description="Acidic residues" evidence="1">
    <location>
        <begin position="614"/>
        <end position="633"/>
    </location>
</feature>
<feature type="region of interest" description="Disordered" evidence="1">
    <location>
        <begin position="104"/>
        <end position="164"/>
    </location>
</feature>
<dbReference type="InterPro" id="IPR056009">
    <property type="entry name" value="DUF7587"/>
</dbReference>
<sequence length="678" mass="75333">MAKANPGEPRPAQIKWTEDMRLTLDVLMLDFNFDRDTAVALFSGMFKDHLRKCNDPEVNWRKLHVQHKEKKREADAGRMRNWGFCMLTDEHAFARRNAVKAKISKAKRELSTVDTPPTTSRTTPAARPKPVTSAANASKKITLPTPPSSASTPRTSLPRNVRSTWKKRSASIASLTESEDELVVTPPRSNKARKVVTAVSPNQPADPPATPGSRTQALKTWRESRTDATEYVEIRPGKGAWLSMARAIDARGPPVCPHDDKAHPNVTGLMYRVYDEQSQSPLSPHGFVAGRHALTLRLPASPPPTKQSPAWIDMALHLNRDKVHTPFVSCSINLMWTLRLALEEGQRGREKKISIIDSSRLERKKVFWARPFHAALCKVVQFTKGAFYYHGKWEFMIYDRIPRNAVIKTVSVQDIYDLASRLPDVGATLRLNQIAKLNKGYLSQVLPALKAQNMKLTAPVIKSIARIAEFLGVGHTFPLFVSGIVSDVISEWGIAVCRQTEQEWLAKADIFATTICSGETVRLKDFYLMKAAFRDGVRWGNASDYNPRFEVAKTNRAVKKAGTVGLGGSMKPLTDELDAAKLGLMVFEREVQKSLPQGAGGSGSGVRRALLENVGDDEMDEADDVAENDDSGFDESMFADDRAADDDDGDDDDGEDALRQFRGELMNDSDDKSSVYEL</sequence>
<name>A0AAV9NXQ3_9PEZI</name>
<dbReference type="GeneID" id="89932226"/>
<dbReference type="Pfam" id="PF24494">
    <property type="entry name" value="DUF7587"/>
    <property type="match status" value="1"/>
</dbReference>
<evidence type="ECO:0000313" key="3">
    <source>
        <dbReference type="EMBL" id="KAK5163118.1"/>
    </source>
</evidence>
<dbReference type="RefSeq" id="XP_064653666.1">
    <property type="nucleotide sequence ID" value="XM_064808118.1"/>
</dbReference>
<feature type="domain" description="DUF7587" evidence="2">
    <location>
        <begin position="267"/>
        <end position="414"/>
    </location>
</feature>
<feature type="region of interest" description="Disordered" evidence="1">
    <location>
        <begin position="181"/>
        <end position="217"/>
    </location>
</feature>
<accession>A0AAV9NXQ3</accession>
<evidence type="ECO:0000256" key="1">
    <source>
        <dbReference type="SAM" id="MobiDB-lite"/>
    </source>
</evidence>
<dbReference type="EMBL" id="JAVRRT010000028">
    <property type="protein sequence ID" value="KAK5163118.1"/>
    <property type="molecule type" value="Genomic_DNA"/>
</dbReference>
<keyword evidence="4" id="KW-1185">Reference proteome</keyword>
<comment type="caution">
    <text evidence="3">The sequence shown here is derived from an EMBL/GenBank/DDBJ whole genome shotgun (WGS) entry which is preliminary data.</text>
</comment>
<feature type="region of interest" description="Disordered" evidence="1">
    <location>
        <begin position="614"/>
        <end position="656"/>
    </location>
</feature>
<protein>
    <recommendedName>
        <fullName evidence="2">DUF7587 domain-containing protein</fullName>
    </recommendedName>
</protein>